<proteinExistence type="predicted"/>
<comment type="caution">
    <text evidence="2">The sequence shown here is derived from an EMBL/GenBank/DDBJ whole genome shotgun (WGS) entry which is preliminary data.</text>
</comment>
<dbReference type="InterPro" id="IPR033469">
    <property type="entry name" value="CYTH-like_dom_sf"/>
</dbReference>
<dbReference type="CDD" id="cd07890">
    <property type="entry name" value="CYTH-like_AC_IV-like"/>
    <property type="match status" value="1"/>
</dbReference>
<dbReference type="Pfam" id="PF01928">
    <property type="entry name" value="CYTH"/>
    <property type="match status" value="1"/>
</dbReference>
<dbReference type="InterPro" id="IPR008173">
    <property type="entry name" value="Adenylyl_cyclase_CyaB"/>
</dbReference>
<dbReference type="AlphaFoldDB" id="A0A1F5TS01"/>
<dbReference type="PROSITE" id="PS51707">
    <property type="entry name" value="CYTH"/>
    <property type="match status" value="1"/>
</dbReference>
<dbReference type="EMBL" id="MFGO01000006">
    <property type="protein sequence ID" value="OGF41732.1"/>
    <property type="molecule type" value="Genomic_DNA"/>
</dbReference>
<organism evidence="2 3">
    <name type="scientific">Candidatus Falkowbacteria bacterium RIFOXYD2_FULL_34_120</name>
    <dbReference type="NCBI Taxonomy" id="1798007"/>
    <lineage>
        <taxon>Bacteria</taxon>
        <taxon>Candidatus Falkowiibacteriota</taxon>
    </lineage>
</organism>
<evidence type="ECO:0000313" key="2">
    <source>
        <dbReference type="EMBL" id="OGF41732.1"/>
    </source>
</evidence>
<dbReference type="Proteomes" id="UP000177579">
    <property type="component" value="Unassembled WGS sequence"/>
</dbReference>
<dbReference type="Gene3D" id="2.40.320.10">
    <property type="entry name" value="Hypothetical Protein Pfu-838710-001"/>
    <property type="match status" value="1"/>
</dbReference>
<dbReference type="PANTHER" id="PTHR21028">
    <property type="entry name" value="SI:CH211-156B7.4"/>
    <property type="match status" value="1"/>
</dbReference>
<evidence type="ECO:0000259" key="1">
    <source>
        <dbReference type="PROSITE" id="PS51707"/>
    </source>
</evidence>
<evidence type="ECO:0000313" key="3">
    <source>
        <dbReference type="Proteomes" id="UP000177579"/>
    </source>
</evidence>
<gene>
    <name evidence="2" type="ORF">A2531_06230</name>
</gene>
<accession>A0A1F5TS01</accession>
<reference evidence="2 3" key="1">
    <citation type="journal article" date="2016" name="Nat. Commun.">
        <title>Thousands of microbial genomes shed light on interconnected biogeochemical processes in an aquifer system.</title>
        <authorList>
            <person name="Anantharaman K."/>
            <person name="Brown C.T."/>
            <person name="Hug L.A."/>
            <person name="Sharon I."/>
            <person name="Castelle C.J."/>
            <person name="Probst A.J."/>
            <person name="Thomas B.C."/>
            <person name="Singh A."/>
            <person name="Wilkins M.J."/>
            <person name="Karaoz U."/>
            <person name="Brodie E.L."/>
            <person name="Williams K.H."/>
            <person name="Hubbard S.S."/>
            <person name="Banfield J.F."/>
        </authorList>
    </citation>
    <scope>NUCLEOTIDE SEQUENCE [LARGE SCALE GENOMIC DNA]</scope>
</reference>
<protein>
    <submittedName>
        <fullName evidence="2">Adenylate cyclase</fullName>
    </submittedName>
</protein>
<dbReference type="InterPro" id="IPR023577">
    <property type="entry name" value="CYTH_domain"/>
</dbReference>
<dbReference type="PANTHER" id="PTHR21028:SF2">
    <property type="entry name" value="CYTH DOMAIN-CONTAINING PROTEIN"/>
    <property type="match status" value="1"/>
</dbReference>
<dbReference type="SUPFAM" id="SSF55154">
    <property type="entry name" value="CYTH-like phosphatases"/>
    <property type="match status" value="1"/>
</dbReference>
<dbReference type="SMART" id="SM01118">
    <property type="entry name" value="CYTH"/>
    <property type="match status" value="1"/>
</dbReference>
<feature type="domain" description="CYTH" evidence="1">
    <location>
        <begin position="3"/>
        <end position="170"/>
    </location>
</feature>
<sequence>MAHVNIEIKAKSNNQDEIREILKSKNANFKGVDHQIDTYFKVDNGRLKLREGKIENHLIHYQRENKEGPKQSDVTLFESDPKSSLKEILTKALGILVVVNKKREIYFIDNVKLHIDNVEDLGTFVEIEAIDNDGTIGKDKLLKQCQFFLDLFKISQEDLISVSYSDLLLQK</sequence>
<name>A0A1F5TS01_9BACT</name>